<evidence type="ECO:0000313" key="5">
    <source>
        <dbReference type="EMBL" id="ENO87800.1"/>
    </source>
</evidence>
<comment type="cofactor">
    <cofactor evidence="1">
        <name>FAD</name>
        <dbReference type="ChEBI" id="CHEBI:57692"/>
    </cofactor>
</comment>
<dbReference type="InterPro" id="IPR017927">
    <property type="entry name" value="FAD-bd_FR_type"/>
</dbReference>
<sequence>MNPHFEISLAGSESSFACAADDTILRAGLRQGLGLAYECNTGACGSCKFDLLEGEVFDLYPEASGLRAKEREKGKRLACQCVPKADCRIKIRTGDLYRSMVRPARFRARLISYRALTPDMGLFSFKSACPAEFAAGQYAMLTPAAGAMTRAYSMSNTENAEGVWEFIIRAVPGGAVSPLFGGLPEGHEVEIDGPFGVAYFRPQIDRPVVGIAGGSGLAPVLSIMHAAGMDESFTRDLHVFYGGRGPADIPDIPGLLGDAAAKVSCHPAVSMPELAQQQGWQGDVGFVHEFLPEKLKQPLADFEYYMAGPPAMIEAVVRMLVVEHKVAMEQIHFDRFF</sequence>
<feature type="domain" description="2Fe-2S ferredoxin-type" evidence="3">
    <location>
        <begin position="5"/>
        <end position="95"/>
    </location>
</feature>
<keyword evidence="2" id="KW-0001">2Fe-2S</keyword>
<evidence type="ECO:0000259" key="3">
    <source>
        <dbReference type="PROSITE" id="PS51085"/>
    </source>
</evidence>
<dbReference type="InterPro" id="IPR039261">
    <property type="entry name" value="FNR_nucleotide-bd"/>
</dbReference>
<dbReference type="AlphaFoldDB" id="N6Y8C3"/>
<evidence type="ECO:0000256" key="2">
    <source>
        <dbReference type="ARBA" id="ARBA00022714"/>
    </source>
</evidence>
<dbReference type="Pfam" id="PF00970">
    <property type="entry name" value="FAD_binding_6"/>
    <property type="match status" value="1"/>
</dbReference>
<keyword evidence="5" id="KW-0223">Dioxygenase</keyword>
<evidence type="ECO:0000259" key="4">
    <source>
        <dbReference type="PROSITE" id="PS51384"/>
    </source>
</evidence>
<dbReference type="Gene3D" id="3.40.50.80">
    <property type="entry name" value="Nucleotide-binding domain of ferredoxin-NADP reductase (FNR) module"/>
    <property type="match status" value="1"/>
</dbReference>
<dbReference type="InterPro" id="IPR050415">
    <property type="entry name" value="MRET"/>
</dbReference>
<proteinExistence type="predicted"/>
<dbReference type="InterPro" id="IPR008333">
    <property type="entry name" value="Cbr1-like_FAD-bd_dom"/>
</dbReference>
<dbReference type="InterPro" id="IPR001433">
    <property type="entry name" value="OxRdtase_FAD/NAD-bd"/>
</dbReference>
<dbReference type="InterPro" id="IPR006058">
    <property type="entry name" value="2Fe2S_fd_BS"/>
</dbReference>
<name>N6Y8C3_THAL4</name>
<dbReference type="PANTHER" id="PTHR47354">
    <property type="entry name" value="NADH OXIDOREDUCTASE HCR"/>
    <property type="match status" value="1"/>
</dbReference>
<reference evidence="5 6" key="1">
    <citation type="submission" date="2012-09" db="EMBL/GenBank/DDBJ databases">
        <title>Draft Genome Sequences of 6 Strains from Genus Thauera.</title>
        <authorList>
            <person name="Liu B."/>
            <person name="Shapleigh J.P."/>
            <person name="Frostegard A.H."/>
        </authorList>
    </citation>
    <scope>NUCLEOTIDE SEQUENCE [LARGE SCALE GENOMIC DNA]</scope>
    <source>
        <strain evidence="6">47Lol / DSM 12138</strain>
    </source>
</reference>
<keyword evidence="5" id="KW-0560">Oxidoreductase</keyword>
<keyword evidence="2" id="KW-0408">Iron</keyword>
<evidence type="ECO:0000313" key="6">
    <source>
        <dbReference type="Proteomes" id="UP000013232"/>
    </source>
</evidence>
<organism evidence="5 6">
    <name type="scientific">Thauera linaloolentis (strain DSM 12138 / JCM 21573 / CCUG 41526 / CIP 105981 / IAM 15112 / NBRC 102519 / 47Lol)</name>
    <dbReference type="NCBI Taxonomy" id="1123367"/>
    <lineage>
        <taxon>Bacteria</taxon>
        <taxon>Pseudomonadati</taxon>
        <taxon>Pseudomonadota</taxon>
        <taxon>Betaproteobacteria</taxon>
        <taxon>Rhodocyclales</taxon>
        <taxon>Zoogloeaceae</taxon>
        <taxon>Thauera</taxon>
    </lineage>
</organism>
<dbReference type="STRING" id="1123367.GCA_000621305_01312"/>
<dbReference type="eggNOG" id="COG0543">
    <property type="taxonomic scope" value="Bacteria"/>
</dbReference>
<dbReference type="InterPro" id="IPR036010">
    <property type="entry name" value="2Fe-2S_ferredoxin-like_sf"/>
</dbReference>
<dbReference type="Proteomes" id="UP000013232">
    <property type="component" value="Unassembled WGS sequence"/>
</dbReference>
<accession>N6Y8C3</accession>
<dbReference type="GO" id="GO:0051213">
    <property type="term" value="F:dioxygenase activity"/>
    <property type="evidence" value="ECO:0007669"/>
    <property type="project" value="UniProtKB-KW"/>
</dbReference>
<feature type="domain" description="FAD-binding FR-type" evidence="4">
    <location>
        <begin position="103"/>
        <end position="201"/>
    </location>
</feature>
<dbReference type="EMBL" id="AMXE01000033">
    <property type="protein sequence ID" value="ENO87800.1"/>
    <property type="molecule type" value="Genomic_DNA"/>
</dbReference>
<dbReference type="PROSITE" id="PS51085">
    <property type="entry name" value="2FE2S_FER_2"/>
    <property type="match status" value="1"/>
</dbReference>
<dbReference type="InterPro" id="IPR001041">
    <property type="entry name" value="2Fe-2S_ferredoxin-type"/>
</dbReference>
<dbReference type="Gene3D" id="3.10.20.30">
    <property type="match status" value="1"/>
</dbReference>
<dbReference type="Gene3D" id="2.40.30.10">
    <property type="entry name" value="Translation factors"/>
    <property type="match status" value="1"/>
</dbReference>
<keyword evidence="2" id="KW-0411">Iron-sulfur</keyword>
<dbReference type="SUPFAM" id="SSF52343">
    <property type="entry name" value="Ferredoxin reductase-like, C-terminal NADP-linked domain"/>
    <property type="match status" value="1"/>
</dbReference>
<dbReference type="Pfam" id="PF00175">
    <property type="entry name" value="NAD_binding_1"/>
    <property type="match status" value="1"/>
</dbReference>
<gene>
    <name evidence="5" type="ORF">C666_10145</name>
</gene>
<dbReference type="SUPFAM" id="SSF54292">
    <property type="entry name" value="2Fe-2S ferredoxin-like"/>
    <property type="match status" value="1"/>
</dbReference>
<dbReference type="PROSITE" id="PS51384">
    <property type="entry name" value="FAD_FR"/>
    <property type="match status" value="1"/>
</dbReference>
<dbReference type="PRINTS" id="PR00410">
    <property type="entry name" value="PHEHYDRXLASE"/>
</dbReference>
<dbReference type="RefSeq" id="WP_004338030.1">
    <property type="nucleotide sequence ID" value="NZ_AMXE01000033.1"/>
</dbReference>
<dbReference type="CDD" id="cd06190">
    <property type="entry name" value="T4MO_e_transfer_like"/>
    <property type="match status" value="1"/>
</dbReference>
<dbReference type="PROSITE" id="PS00197">
    <property type="entry name" value="2FE2S_FER_1"/>
    <property type="match status" value="1"/>
</dbReference>
<comment type="caution">
    <text evidence="5">The sequence shown here is derived from an EMBL/GenBank/DDBJ whole genome shotgun (WGS) entry which is preliminary data.</text>
</comment>
<dbReference type="InterPro" id="IPR017938">
    <property type="entry name" value="Riboflavin_synthase-like_b-brl"/>
</dbReference>
<dbReference type="InterPro" id="IPR012675">
    <property type="entry name" value="Beta-grasp_dom_sf"/>
</dbReference>
<keyword evidence="2" id="KW-0479">Metal-binding</keyword>
<dbReference type="Pfam" id="PF00111">
    <property type="entry name" value="Fer2"/>
    <property type="match status" value="1"/>
</dbReference>
<dbReference type="OrthoDB" id="9806195at2"/>
<evidence type="ECO:0000256" key="1">
    <source>
        <dbReference type="ARBA" id="ARBA00001974"/>
    </source>
</evidence>
<dbReference type="SUPFAM" id="SSF63380">
    <property type="entry name" value="Riboflavin synthase domain-like"/>
    <property type="match status" value="1"/>
</dbReference>
<keyword evidence="6" id="KW-1185">Reference proteome</keyword>
<dbReference type="GO" id="GO:0051537">
    <property type="term" value="F:2 iron, 2 sulfur cluster binding"/>
    <property type="evidence" value="ECO:0007669"/>
    <property type="project" value="UniProtKB-KW"/>
</dbReference>
<dbReference type="CDD" id="cd00207">
    <property type="entry name" value="fer2"/>
    <property type="match status" value="1"/>
</dbReference>
<protein>
    <submittedName>
        <fullName evidence="5">PAH dioxygenase component ferredoxin reductase</fullName>
    </submittedName>
</protein>
<dbReference type="eggNOG" id="COG0633">
    <property type="taxonomic scope" value="Bacteria"/>
</dbReference>
<dbReference type="PANTHER" id="PTHR47354:SF5">
    <property type="entry name" value="PROTEIN RFBI"/>
    <property type="match status" value="1"/>
</dbReference>